<dbReference type="AlphaFoldDB" id="X0TPC4"/>
<organism evidence="2">
    <name type="scientific">marine sediment metagenome</name>
    <dbReference type="NCBI Taxonomy" id="412755"/>
    <lineage>
        <taxon>unclassified sequences</taxon>
        <taxon>metagenomes</taxon>
        <taxon>ecological metagenomes</taxon>
    </lineage>
</organism>
<comment type="caution">
    <text evidence="2">The sequence shown here is derived from an EMBL/GenBank/DDBJ whole genome shotgun (WGS) entry which is preliminary data.</text>
</comment>
<evidence type="ECO:0000259" key="1">
    <source>
        <dbReference type="Pfam" id="PF05598"/>
    </source>
</evidence>
<sequence length="76" mass="8629">MQGIHVFDPHAETVIVLESFVADDHILRKIDGLLDMAFVRELTVSCYASGLGRPSIDPEVFFRMELLAFLYDIKSE</sequence>
<reference evidence="2" key="1">
    <citation type="journal article" date="2014" name="Front. Microbiol.">
        <title>High frequency of phylogenetically diverse reductive dehalogenase-homologous genes in deep subseafloor sedimentary metagenomes.</title>
        <authorList>
            <person name="Kawai M."/>
            <person name="Futagami T."/>
            <person name="Toyoda A."/>
            <person name="Takaki Y."/>
            <person name="Nishi S."/>
            <person name="Hori S."/>
            <person name="Arai W."/>
            <person name="Tsubouchi T."/>
            <person name="Morono Y."/>
            <person name="Uchiyama I."/>
            <person name="Ito T."/>
            <person name="Fujiyama A."/>
            <person name="Inagaki F."/>
            <person name="Takami H."/>
        </authorList>
    </citation>
    <scope>NUCLEOTIDE SEQUENCE</scope>
    <source>
        <strain evidence="2">Expedition CK06-06</strain>
    </source>
</reference>
<protein>
    <recommendedName>
        <fullName evidence="1">Transposase InsH N-terminal domain-containing protein</fullName>
    </recommendedName>
</protein>
<proteinExistence type="predicted"/>
<dbReference type="Pfam" id="PF05598">
    <property type="entry name" value="DUF772"/>
    <property type="match status" value="1"/>
</dbReference>
<evidence type="ECO:0000313" key="2">
    <source>
        <dbReference type="EMBL" id="GAF89977.1"/>
    </source>
</evidence>
<feature type="domain" description="Transposase InsH N-terminal" evidence="1">
    <location>
        <begin position="17"/>
        <end position="75"/>
    </location>
</feature>
<feature type="non-terminal residue" evidence="2">
    <location>
        <position position="76"/>
    </location>
</feature>
<dbReference type="EMBL" id="BARS01010119">
    <property type="protein sequence ID" value="GAF89977.1"/>
    <property type="molecule type" value="Genomic_DNA"/>
</dbReference>
<name>X0TPC4_9ZZZZ</name>
<dbReference type="InterPro" id="IPR008490">
    <property type="entry name" value="Transposase_InsH_N"/>
</dbReference>
<accession>X0TPC4</accession>
<gene>
    <name evidence="2" type="ORF">S01H1_18857</name>
</gene>